<organism evidence="7 8">
    <name type="scientific">Lacihabitans soyangensis</name>
    <dbReference type="NCBI Taxonomy" id="869394"/>
    <lineage>
        <taxon>Bacteria</taxon>
        <taxon>Pseudomonadati</taxon>
        <taxon>Bacteroidota</taxon>
        <taxon>Cytophagia</taxon>
        <taxon>Cytophagales</taxon>
        <taxon>Leadbetterellaceae</taxon>
        <taxon>Lacihabitans</taxon>
    </lineage>
</organism>
<dbReference type="PANTHER" id="PTHR42723:SF1">
    <property type="entry name" value="CHLOROPHYLL SYNTHASE, CHLOROPLASTIC"/>
    <property type="match status" value="1"/>
</dbReference>
<dbReference type="InterPro" id="IPR000537">
    <property type="entry name" value="UbiA_prenyltransferase"/>
</dbReference>
<accession>A0AAE3KUA8</accession>
<dbReference type="InterPro" id="IPR044878">
    <property type="entry name" value="UbiA_sf"/>
</dbReference>
<feature type="transmembrane region" description="Helical" evidence="6">
    <location>
        <begin position="216"/>
        <end position="236"/>
    </location>
</feature>
<dbReference type="PANTHER" id="PTHR42723">
    <property type="entry name" value="CHLOROPHYLL SYNTHASE"/>
    <property type="match status" value="1"/>
</dbReference>
<keyword evidence="5 6" id="KW-0472">Membrane</keyword>
<dbReference type="GO" id="GO:0016765">
    <property type="term" value="F:transferase activity, transferring alkyl or aryl (other than methyl) groups"/>
    <property type="evidence" value="ECO:0007669"/>
    <property type="project" value="InterPro"/>
</dbReference>
<protein>
    <submittedName>
        <fullName evidence="7">Polyprenyltransferase</fullName>
    </submittedName>
</protein>
<evidence type="ECO:0000256" key="4">
    <source>
        <dbReference type="ARBA" id="ARBA00022989"/>
    </source>
</evidence>
<feature type="transmembrane region" description="Helical" evidence="6">
    <location>
        <begin position="12"/>
        <end position="35"/>
    </location>
</feature>
<sequence>MNIKAYLQLCRPANIITAIADILAGVAIASFATPLTEINPFGVILLCISTIGLYGGGIVFNDIFDLELDKIERPERAIPSGRISLRNAYIFGTVLLLIAIISAFSNGSLSGIIATLIAISALVYDKYGKHHSFLGPINMGLCRGGNLILGMSIVANTVSEWWWLGILPVCYIAAITIISRGEVHGGNKNTLYFAGLLYIMVSISQLTIAYKLDNLLITLAFVAIHIYLIFKSLLKAISNPIGPNISKAVKAGVLALIVMDAAWVSVSGNFVIALFVLILLPISIKLAKVFAVT</sequence>
<evidence type="ECO:0000256" key="1">
    <source>
        <dbReference type="ARBA" id="ARBA00004141"/>
    </source>
</evidence>
<dbReference type="EMBL" id="RJUF01000019">
    <property type="protein sequence ID" value="MCP9763011.1"/>
    <property type="molecule type" value="Genomic_DNA"/>
</dbReference>
<evidence type="ECO:0000313" key="7">
    <source>
        <dbReference type="EMBL" id="MCP9763011.1"/>
    </source>
</evidence>
<evidence type="ECO:0000313" key="8">
    <source>
        <dbReference type="Proteomes" id="UP001204144"/>
    </source>
</evidence>
<feature type="transmembrane region" description="Helical" evidence="6">
    <location>
        <begin position="272"/>
        <end position="291"/>
    </location>
</feature>
<evidence type="ECO:0000256" key="3">
    <source>
        <dbReference type="ARBA" id="ARBA00022692"/>
    </source>
</evidence>
<feature type="transmembrane region" description="Helical" evidence="6">
    <location>
        <begin position="109"/>
        <end position="125"/>
    </location>
</feature>
<proteinExistence type="predicted"/>
<dbReference type="InterPro" id="IPR050475">
    <property type="entry name" value="Prenyltransferase_related"/>
</dbReference>
<dbReference type="GO" id="GO:0016020">
    <property type="term" value="C:membrane"/>
    <property type="evidence" value="ECO:0007669"/>
    <property type="project" value="UniProtKB-SubCell"/>
</dbReference>
<dbReference type="Gene3D" id="1.10.357.140">
    <property type="entry name" value="UbiA prenyltransferase"/>
    <property type="match status" value="1"/>
</dbReference>
<evidence type="ECO:0000256" key="5">
    <source>
        <dbReference type="ARBA" id="ARBA00023136"/>
    </source>
</evidence>
<dbReference type="RefSeq" id="WP_255036794.1">
    <property type="nucleotide sequence ID" value="NZ_RJUF01000019.1"/>
</dbReference>
<keyword evidence="3 6" id="KW-0812">Transmembrane</keyword>
<dbReference type="CDD" id="cd13964">
    <property type="entry name" value="PT_UbiA_1"/>
    <property type="match status" value="1"/>
</dbReference>
<keyword evidence="8" id="KW-1185">Reference proteome</keyword>
<keyword evidence="4 6" id="KW-1133">Transmembrane helix</keyword>
<feature type="transmembrane region" description="Helical" evidence="6">
    <location>
        <begin position="41"/>
        <end position="64"/>
    </location>
</feature>
<dbReference type="Pfam" id="PF01040">
    <property type="entry name" value="UbiA"/>
    <property type="match status" value="1"/>
</dbReference>
<evidence type="ECO:0000256" key="6">
    <source>
        <dbReference type="SAM" id="Phobius"/>
    </source>
</evidence>
<reference evidence="7 8" key="1">
    <citation type="submission" date="2018-11" db="EMBL/GenBank/DDBJ databases">
        <title>Novel bacteria species description.</title>
        <authorList>
            <person name="Han J.-H."/>
        </authorList>
    </citation>
    <scope>NUCLEOTIDE SEQUENCE [LARGE SCALE GENOMIC DNA]</scope>
    <source>
        <strain evidence="7 8">KCTC23259</strain>
    </source>
</reference>
<evidence type="ECO:0000256" key="2">
    <source>
        <dbReference type="ARBA" id="ARBA00022475"/>
    </source>
</evidence>
<name>A0AAE3KUA8_9BACT</name>
<feature type="transmembrane region" description="Helical" evidence="6">
    <location>
        <begin position="191"/>
        <end position="210"/>
    </location>
</feature>
<dbReference type="NCBIfam" id="NF035940">
    <property type="entry name" value="prenyl_rel_EboC"/>
    <property type="match status" value="1"/>
</dbReference>
<comment type="caution">
    <text evidence="7">The sequence shown here is derived from an EMBL/GenBank/DDBJ whole genome shotgun (WGS) entry which is preliminary data.</text>
</comment>
<comment type="subcellular location">
    <subcellularLocation>
        <location evidence="1">Membrane</location>
        <topology evidence="1">Multi-pass membrane protein</topology>
    </subcellularLocation>
</comment>
<dbReference type="AlphaFoldDB" id="A0AAE3KUA8"/>
<gene>
    <name evidence="7" type="ORF">EGI31_08590</name>
</gene>
<feature type="transmembrane region" description="Helical" evidence="6">
    <location>
        <begin position="161"/>
        <end position="179"/>
    </location>
</feature>
<dbReference type="Proteomes" id="UP001204144">
    <property type="component" value="Unassembled WGS sequence"/>
</dbReference>
<keyword evidence="2" id="KW-1003">Cell membrane</keyword>